<organism evidence="2 3">
    <name type="scientific">Staurois parvus</name>
    <dbReference type="NCBI Taxonomy" id="386267"/>
    <lineage>
        <taxon>Eukaryota</taxon>
        <taxon>Metazoa</taxon>
        <taxon>Chordata</taxon>
        <taxon>Craniata</taxon>
        <taxon>Vertebrata</taxon>
        <taxon>Euteleostomi</taxon>
        <taxon>Amphibia</taxon>
        <taxon>Batrachia</taxon>
        <taxon>Anura</taxon>
        <taxon>Neobatrachia</taxon>
        <taxon>Ranoidea</taxon>
        <taxon>Ranidae</taxon>
        <taxon>Staurois</taxon>
    </lineage>
</organism>
<keyword evidence="3" id="KW-1185">Reference proteome</keyword>
<evidence type="ECO:0000313" key="3">
    <source>
        <dbReference type="Proteomes" id="UP001162483"/>
    </source>
</evidence>
<comment type="caution">
    <text evidence="2">The sequence shown here is derived from an EMBL/GenBank/DDBJ whole genome shotgun (WGS) entry which is preliminary data.</text>
</comment>
<evidence type="ECO:0000256" key="1">
    <source>
        <dbReference type="SAM" id="MobiDB-lite"/>
    </source>
</evidence>
<protein>
    <submittedName>
        <fullName evidence="2">Uncharacterized protein</fullName>
    </submittedName>
</protein>
<gene>
    <name evidence="2" type="ORF">SPARVUS_LOCUS8879378</name>
</gene>
<sequence length="107" mass="11866">MPLTLGVSGKNVPYIGGQWEECPLHWGSVGRMSLTLGVSGKNVPYIVGQWEKEEDLTLKELSLRRMFLQAWALPASLAQEPCLIQGEALGRDSPDETGPSEGRRWRT</sequence>
<reference evidence="2" key="1">
    <citation type="submission" date="2023-05" db="EMBL/GenBank/DDBJ databases">
        <authorList>
            <person name="Stuckert A."/>
        </authorList>
    </citation>
    <scope>NUCLEOTIDE SEQUENCE</scope>
</reference>
<evidence type="ECO:0000313" key="2">
    <source>
        <dbReference type="EMBL" id="CAI9578202.1"/>
    </source>
</evidence>
<dbReference type="EMBL" id="CATNWA010014982">
    <property type="protein sequence ID" value="CAI9578202.1"/>
    <property type="molecule type" value="Genomic_DNA"/>
</dbReference>
<feature type="region of interest" description="Disordered" evidence="1">
    <location>
        <begin position="86"/>
        <end position="107"/>
    </location>
</feature>
<dbReference type="Proteomes" id="UP001162483">
    <property type="component" value="Unassembled WGS sequence"/>
</dbReference>
<accession>A0ABN9E0D0</accession>
<proteinExistence type="predicted"/>
<name>A0ABN9E0D0_9NEOB</name>